<dbReference type="EMBL" id="JADGJD010000455">
    <property type="protein sequence ID" value="KAJ3050930.1"/>
    <property type="molecule type" value="Genomic_DNA"/>
</dbReference>
<reference evidence="6" key="1">
    <citation type="submission" date="2020-05" db="EMBL/GenBank/DDBJ databases">
        <title>Phylogenomic resolution of chytrid fungi.</title>
        <authorList>
            <person name="Stajich J.E."/>
            <person name="Amses K."/>
            <person name="Simmons R."/>
            <person name="Seto K."/>
            <person name="Myers J."/>
            <person name="Bonds A."/>
            <person name="Quandt C.A."/>
            <person name="Barry K."/>
            <person name="Liu P."/>
            <person name="Grigoriev I."/>
            <person name="Longcore J.E."/>
            <person name="James T.Y."/>
        </authorList>
    </citation>
    <scope>NUCLEOTIDE SEQUENCE</scope>
    <source>
        <strain evidence="6">JEL0318</strain>
    </source>
</reference>
<dbReference type="SUPFAM" id="SSF48371">
    <property type="entry name" value="ARM repeat"/>
    <property type="match status" value="1"/>
</dbReference>
<evidence type="ECO:0000313" key="6">
    <source>
        <dbReference type="EMBL" id="KAJ3050930.1"/>
    </source>
</evidence>
<dbReference type="InterPro" id="IPR011989">
    <property type="entry name" value="ARM-like"/>
</dbReference>
<dbReference type="Gene3D" id="1.25.10.10">
    <property type="entry name" value="Leucine-rich Repeat Variant"/>
    <property type="match status" value="2"/>
</dbReference>
<feature type="region of interest" description="Disordered" evidence="4">
    <location>
        <begin position="700"/>
        <end position="732"/>
    </location>
</feature>
<name>A0AAD5X4S1_9FUNG</name>
<proteinExistence type="predicted"/>
<dbReference type="InterPro" id="IPR040059">
    <property type="entry name" value="PUM3"/>
</dbReference>
<dbReference type="Pfam" id="PF08144">
    <property type="entry name" value="CPL"/>
    <property type="match status" value="1"/>
</dbReference>
<keyword evidence="7" id="KW-1185">Reference proteome</keyword>
<dbReference type="InterPro" id="IPR016024">
    <property type="entry name" value="ARM-type_fold"/>
</dbReference>
<dbReference type="AlphaFoldDB" id="A0AAD5X4S1"/>
<feature type="domain" description="PUM-HD" evidence="5">
    <location>
        <begin position="137"/>
        <end position="509"/>
    </location>
</feature>
<dbReference type="PANTHER" id="PTHR13389">
    <property type="entry name" value="PUMILIO HOMOLOG 3"/>
    <property type="match status" value="1"/>
</dbReference>
<dbReference type="PROSITE" id="PS50303">
    <property type="entry name" value="PUM_HD"/>
    <property type="match status" value="1"/>
</dbReference>
<feature type="repeat" description="Pumilio" evidence="3">
    <location>
        <begin position="201"/>
        <end position="236"/>
    </location>
</feature>
<protein>
    <recommendedName>
        <fullName evidence="5">PUM-HD domain-containing protein</fullName>
    </recommendedName>
</protein>
<dbReference type="InterPro" id="IPR033133">
    <property type="entry name" value="PUM-HD"/>
</dbReference>
<feature type="compositionally biased region" description="Basic and acidic residues" evidence="4">
    <location>
        <begin position="96"/>
        <end position="116"/>
    </location>
</feature>
<dbReference type="GO" id="GO:0006417">
    <property type="term" value="P:regulation of translation"/>
    <property type="evidence" value="ECO:0007669"/>
    <property type="project" value="TreeGrafter"/>
</dbReference>
<evidence type="ECO:0000256" key="1">
    <source>
        <dbReference type="ARBA" id="ARBA00022737"/>
    </source>
</evidence>
<dbReference type="InterPro" id="IPR001313">
    <property type="entry name" value="Pumilio_RNA-bd_rpt"/>
</dbReference>
<evidence type="ECO:0000256" key="2">
    <source>
        <dbReference type="ARBA" id="ARBA00022884"/>
    </source>
</evidence>
<comment type="caution">
    <text evidence="6">The sequence shown here is derived from an EMBL/GenBank/DDBJ whole genome shotgun (WGS) entry which is preliminary data.</text>
</comment>
<keyword evidence="1" id="KW-0677">Repeat</keyword>
<evidence type="ECO:0000256" key="4">
    <source>
        <dbReference type="SAM" id="MobiDB-lite"/>
    </source>
</evidence>
<dbReference type="PANTHER" id="PTHR13389:SF0">
    <property type="entry name" value="PUMILIO HOMOLOG 3"/>
    <property type="match status" value="1"/>
</dbReference>
<feature type="compositionally biased region" description="Acidic residues" evidence="4">
    <location>
        <begin position="38"/>
        <end position="95"/>
    </location>
</feature>
<sequence>MPKGTVAKHDKPSAKSATNGKADRKPAAKPKPSKPEPVEEEEDWEDEDGDEVDEMEIDEDGDEGWDVEEEGEGGLDEEGEEGGDGESGEGGDEDGERPTKKTKTAEDLEKDRQSRAEQKKLLQERKAHKPNAGLIQRAKKLWEHLRQKKLKPEDRQKYMEELMGMVEGKAKDIIFKHDASRIVQCALKYGNQQQRDLIATELKGNYAEIAKAQYGRFIVSKVLNYCSPVHRNEVIQNFYGKVRKLIRHREAAIVLEEAYSQFANGAQRTALIEEFYGPEFALFKTGGSRTIDDLFTANPAKKPTILKALRQTLDSLLEKGTAQIGQISIVHRALYEYMSHADHKDVSDLIELLKEHLPHILHTREGARVAQLTILHAGPKDRKVIVKSFKGLVQRIAKEQYGHAVLLTVFECVDDTVLIQKAVLAELVKDGNGPGERFVDVLRDRYGSRVALYILCGRNKRYQPAYVVKELEESDEIRARTSKKDDTLRKQQLLEAFAPLLMGTIEKNAGELVRDKASGQVVLEAARRIKDNEGVLKAIATLAEGTVEEFAGKNKKPEKGDEPFNAVKQLKKEADQSKQTDEGLDMSEHVLVNRLATFVLKELVSGGRRGMDGESEGEEAGKVGDRFAGLLFEKVEPNVGYWLRRCAQDPRRSAGTAFVFESLLKSGNEGVSRGLVAAVRKEKGLVRELEKQIAEARKEEVVPKANGEAGKKNNKRKRKDAAAGSDGAEGKGDAARLTGIEMFLAQLAEAK</sequence>
<dbReference type="SMART" id="SM00025">
    <property type="entry name" value="Pumilio"/>
    <property type="match status" value="5"/>
</dbReference>
<feature type="region of interest" description="Disordered" evidence="4">
    <location>
        <begin position="1"/>
        <end position="116"/>
    </location>
</feature>
<evidence type="ECO:0000256" key="3">
    <source>
        <dbReference type="PROSITE-ProRule" id="PRU00317"/>
    </source>
</evidence>
<dbReference type="PROSITE" id="PS50302">
    <property type="entry name" value="PUM"/>
    <property type="match status" value="1"/>
</dbReference>
<keyword evidence="2" id="KW-0694">RNA-binding</keyword>
<dbReference type="Proteomes" id="UP001212841">
    <property type="component" value="Unassembled WGS sequence"/>
</dbReference>
<gene>
    <name evidence="6" type="ORF">HK097_008085</name>
</gene>
<organism evidence="6 7">
    <name type="scientific">Rhizophlyctis rosea</name>
    <dbReference type="NCBI Taxonomy" id="64517"/>
    <lineage>
        <taxon>Eukaryota</taxon>
        <taxon>Fungi</taxon>
        <taxon>Fungi incertae sedis</taxon>
        <taxon>Chytridiomycota</taxon>
        <taxon>Chytridiomycota incertae sedis</taxon>
        <taxon>Chytridiomycetes</taxon>
        <taxon>Rhizophlyctidales</taxon>
        <taxon>Rhizophlyctidaceae</taxon>
        <taxon>Rhizophlyctis</taxon>
    </lineage>
</organism>
<dbReference type="InterPro" id="IPR012959">
    <property type="entry name" value="CPL_dom"/>
</dbReference>
<dbReference type="GO" id="GO:0003729">
    <property type="term" value="F:mRNA binding"/>
    <property type="evidence" value="ECO:0007669"/>
    <property type="project" value="TreeGrafter"/>
</dbReference>
<evidence type="ECO:0000259" key="5">
    <source>
        <dbReference type="PROSITE" id="PS50303"/>
    </source>
</evidence>
<dbReference type="Pfam" id="PF22493">
    <property type="entry name" value="PUF_NOP9"/>
    <property type="match status" value="1"/>
</dbReference>
<evidence type="ECO:0000313" key="7">
    <source>
        <dbReference type="Proteomes" id="UP001212841"/>
    </source>
</evidence>
<accession>A0AAD5X4S1</accession>
<dbReference type="GO" id="GO:0005730">
    <property type="term" value="C:nucleolus"/>
    <property type="evidence" value="ECO:0007669"/>
    <property type="project" value="TreeGrafter"/>
</dbReference>